<organism evidence="6 7">
    <name type="scientific">Promicromonospora soli</name>
    <dbReference type="NCBI Taxonomy" id="2035533"/>
    <lineage>
        <taxon>Bacteria</taxon>
        <taxon>Bacillati</taxon>
        <taxon>Actinomycetota</taxon>
        <taxon>Actinomycetes</taxon>
        <taxon>Micrococcales</taxon>
        <taxon>Promicromonosporaceae</taxon>
        <taxon>Promicromonospora</taxon>
    </lineage>
</organism>
<gene>
    <name evidence="6" type="ORF">GCM10017772_39680</name>
</gene>
<sequence length="800" mass="84758">MRHRYLGGALLGTALVFSLVIYGVWVSPETAEGVEAAAEVRAAAEVEEPQEQRQLNGACTDMTVPEENHGSIRLRVDHPASEEEVAVDERGEIAINGILHKHATMVGVSDEEVTASDFTFGPPPEGEAAWSQSWSTTLRPPHLGENTICARAERDPKRSARVLRDFTVVDLIPPSDVPGLAVGDVSSTGATVTWGAASDNYGLAGYEVTVDGGSPERSTVDTRSYTITGLEPSTSHTVSVVAIDLAGNISTTPATVSFTTEASSPPPPSDGDLTFEVEEGGANAFWDADDPADASYRVFLNERSYESFDRDQFCEDENGDPAIPCTTQDVIGYPIAPLEEGTLYVVRVEVLGEDGALERTMRGSFTTTTSEEVVPPKMRALIATEGSRCAAMGGAFYVAPDARAGVSLPTGSSEVFAGCHTVQDSSCLDAFIPLSGDQIVECVDDLTGVLRALAPPGGGPVISSLDDAENVGTSSVQVESVSWCHDGACALVLAPVAQVAAVVDVAPRPVLVRTVVVAASAIGVSAAAVGGAAALGVLLALLFEEELGTAGLLEYPIDASTDFEAFDNWGLSNGEFYNSLQMYGEVIKTTNQIARRDNLSFGWASANDVALKRMIDIACSVQQGGNGATFDGCKSEFAVYVPGAKNYTGASMPKTGEHIVNAMFNTGSTWPVERYQWHYPARSIGGSKAKAEGYNHKWFNLVKFRPNPCDPKPFGDVCDEFPFWATDQAVDLSGITASRQIVPKGEETSQGTDINGFFKKCAVGNDEKFIVLPIEHWVTAGGPSFGFRVTNNGTSSCLIP</sequence>
<reference evidence="6" key="1">
    <citation type="journal article" date="2014" name="Int. J. Syst. Evol. Microbiol.">
        <title>Complete genome sequence of Corynebacterium casei LMG S-19264T (=DSM 44701T), isolated from a smear-ripened cheese.</title>
        <authorList>
            <consortium name="US DOE Joint Genome Institute (JGI-PGF)"/>
            <person name="Walter F."/>
            <person name="Albersmeier A."/>
            <person name="Kalinowski J."/>
            <person name="Ruckert C."/>
        </authorList>
    </citation>
    <scope>NUCLEOTIDE SEQUENCE</scope>
    <source>
        <strain evidence="6">CGMCC 4.7398</strain>
    </source>
</reference>
<keyword evidence="2" id="KW-0378">Hydrolase</keyword>
<evidence type="ECO:0000256" key="2">
    <source>
        <dbReference type="ARBA" id="ARBA00023295"/>
    </source>
</evidence>
<accession>A0A919G550</accession>
<dbReference type="InterPro" id="IPR036116">
    <property type="entry name" value="FN3_sf"/>
</dbReference>
<proteinExistence type="predicted"/>
<evidence type="ECO:0000259" key="5">
    <source>
        <dbReference type="PROSITE" id="PS50853"/>
    </source>
</evidence>
<evidence type="ECO:0000256" key="1">
    <source>
        <dbReference type="ARBA" id="ARBA00022737"/>
    </source>
</evidence>
<evidence type="ECO:0000256" key="3">
    <source>
        <dbReference type="ARBA" id="ARBA00023326"/>
    </source>
</evidence>
<protein>
    <recommendedName>
        <fullName evidence="5">Fibronectin type-III domain-containing protein</fullName>
    </recommendedName>
</protein>
<comment type="caution">
    <text evidence="6">The sequence shown here is derived from an EMBL/GenBank/DDBJ whole genome shotgun (WGS) entry which is preliminary data.</text>
</comment>
<dbReference type="EMBL" id="BNAS01000006">
    <property type="protein sequence ID" value="GHH77794.1"/>
    <property type="molecule type" value="Genomic_DNA"/>
</dbReference>
<dbReference type="SMART" id="SM00060">
    <property type="entry name" value="FN3"/>
    <property type="match status" value="2"/>
</dbReference>
<keyword evidence="4" id="KW-1133">Transmembrane helix</keyword>
<evidence type="ECO:0000313" key="6">
    <source>
        <dbReference type="EMBL" id="GHH77794.1"/>
    </source>
</evidence>
<feature type="transmembrane region" description="Helical" evidence="4">
    <location>
        <begin position="5"/>
        <end position="25"/>
    </location>
</feature>
<dbReference type="Gene3D" id="2.60.40.10">
    <property type="entry name" value="Immunoglobulins"/>
    <property type="match status" value="1"/>
</dbReference>
<keyword evidence="7" id="KW-1185">Reference proteome</keyword>
<dbReference type="Pfam" id="PF00041">
    <property type="entry name" value="fn3"/>
    <property type="match status" value="1"/>
</dbReference>
<evidence type="ECO:0000313" key="7">
    <source>
        <dbReference type="Proteomes" id="UP000627369"/>
    </source>
</evidence>
<dbReference type="GO" id="GO:0000272">
    <property type="term" value="P:polysaccharide catabolic process"/>
    <property type="evidence" value="ECO:0007669"/>
    <property type="project" value="UniProtKB-KW"/>
</dbReference>
<keyword evidence="3" id="KW-0119">Carbohydrate metabolism</keyword>
<dbReference type="Proteomes" id="UP000627369">
    <property type="component" value="Unassembled WGS sequence"/>
</dbReference>
<dbReference type="InterPro" id="IPR003961">
    <property type="entry name" value="FN3_dom"/>
</dbReference>
<feature type="domain" description="Fibronectin type-III" evidence="5">
    <location>
        <begin position="173"/>
        <end position="263"/>
    </location>
</feature>
<dbReference type="CDD" id="cd00063">
    <property type="entry name" value="FN3"/>
    <property type="match status" value="1"/>
</dbReference>
<keyword evidence="4" id="KW-0472">Membrane</keyword>
<evidence type="ECO:0000256" key="4">
    <source>
        <dbReference type="SAM" id="Phobius"/>
    </source>
</evidence>
<dbReference type="GO" id="GO:0016798">
    <property type="term" value="F:hydrolase activity, acting on glycosyl bonds"/>
    <property type="evidence" value="ECO:0007669"/>
    <property type="project" value="UniProtKB-KW"/>
</dbReference>
<dbReference type="SUPFAM" id="SSF49265">
    <property type="entry name" value="Fibronectin type III"/>
    <property type="match status" value="1"/>
</dbReference>
<dbReference type="PANTHER" id="PTHR46708">
    <property type="entry name" value="TENASCIN"/>
    <property type="match status" value="1"/>
</dbReference>
<dbReference type="InterPro" id="IPR029476">
    <property type="entry name" value="DNase_NucA_NucB"/>
</dbReference>
<dbReference type="PANTHER" id="PTHR46708:SF2">
    <property type="entry name" value="FIBRONECTIN TYPE-III DOMAIN-CONTAINING PROTEIN"/>
    <property type="match status" value="1"/>
</dbReference>
<dbReference type="InterPro" id="IPR013783">
    <property type="entry name" value="Ig-like_fold"/>
</dbReference>
<dbReference type="Pfam" id="PF14040">
    <property type="entry name" value="DNase_NucA_NucB"/>
    <property type="match status" value="1"/>
</dbReference>
<keyword evidence="3" id="KW-0624">Polysaccharide degradation</keyword>
<dbReference type="AlphaFoldDB" id="A0A919G550"/>
<dbReference type="PROSITE" id="PS50853">
    <property type="entry name" value="FN3"/>
    <property type="match status" value="1"/>
</dbReference>
<dbReference type="InterPro" id="IPR050991">
    <property type="entry name" value="ECM_Regulatory_Proteins"/>
</dbReference>
<reference evidence="6" key="2">
    <citation type="submission" date="2020-09" db="EMBL/GenBank/DDBJ databases">
        <authorList>
            <person name="Sun Q."/>
            <person name="Zhou Y."/>
        </authorList>
    </citation>
    <scope>NUCLEOTIDE SEQUENCE</scope>
    <source>
        <strain evidence="6">CGMCC 4.7398</strain>
    </source>
</reference>
<keyword evidence="4" id="KW-0812">Transmembrane</keyword>
<keyword evidence="2" id="KW-0326">Glycosidase</keyword>
<keyword evidence="1" id="KW-0677">Repeat</keyword>
<name>A0A919G550_9MICO</name>